<dbReference type="Ensembl" id="ENSCCRT00010070687.1">
    <property type="protein sequence ID" value="ENSCCRP00010064351.1"/>
    <property type="gene ID" value="ENSCCRG00010027455.1"/>
</dbReference>
<proteinExistence type="predicted"/>
<dbReference type="InterPro" id="IPR035986">
    <property type="entry name" value="PKD_dom_sf"/>
</dbReference>
<keyword evidence="4 9" id="KW-1133">Transmembrane helix</keyword>
<evidence type="ECO:0000256" key="2">
    <source>
        <dbReference type="ARBA" id="ARBA00022692"/>
    </source>
</evidence>
<accession>A0A8C1LNI1</accession>
<dbReference type="Pfam" id="PF22352">
    <property type="entry name" value="K319L-like_PKD"/>
    <property type="match status" value="1"/>
</dbReference>
<evidence type="ECO:0000256" key="3">
    <source>
        <dbReference type="ARBA" id="ARBA00022729"/>
    </source>
</evidence>
<dbReference type="AlphaFoldDB" id="A0A8C1LNI1"/>
<dbReference type="PROSITE" id="PS50068">
    <property type="entry name" value="LDLRA_2"/>
    <property type="match status" value="1"/>
</dbReference>
<dbReference type="PROSITE" id="PS50279">
    <property type="entry name" value="BPTI_KUNITZ_2"/>
    <property type="match status" value="2"/>
</dbReference>
<evidence type="ECO:0000256" key="1">
    <source>
        <dbReference type="ARBA" id="ARBA00004370"/>
    </source>
</evidence>
<dbReference type="CDD" id="cd00146">
    <property type="entry name" value="PKD"/>
    <property type="match status" value="1"/>
</dbReference>
<dbReference type="GO" id="GO:0005886">
    <property type="term" value="C:plasma membrane"/>
    <property type="evidence" value="ECO:0007669"/>
    <property type="project" value="TreeGrafter"/>
</dbReference>
<dbReference type="InterPro" id="IPR036880">
    <property type="entry name" value="Kunitz_BPTI_sf"/>
</dbReference>
<evidence type="ECO:0000256" key="7">
    <source>
        <dbReference type="ARBA" id="ARBA00023180"/>
    </source>
</evidence>
<dbReference type="PROSITE" id="PS50986">
    <property type="entry name" value="MANSC"/>
    <property type="match status" value="1"/>
</dbReference>
<dbReference type="Pfam" id="PF00014">
    <property type="entry name" value="Kunitz_BPTI"/>
    <property type="match status" value="2"/>
</dbReference>
<dbReference type="PRINTS" id="PR00759">
    <property type="entry name" value="BASICPTASE"/>
</dbReference>
<feature type="transmembrane region" description="Helical" evidence="9">
    <location>
        <begin position="453"/>
        <end position="475"/>
    </location>
</feature>
<evidence type="ECO:0000256" key="10">
    <source>
        <dbReference type="SAM" id="SignalP"/>
    </source>
</evidence>
<dbReference type="Gene3D" id="2.60.40.10">
    <property type="entry name" value="Immunoglobulins"/>
    <property type="match status" value="1"/>
</dbReference>
<dbReference type="Gene3D" id="4.10.400.10">
    <property type="entry name" value="Low-density Lipoprotein Receptor"/>
    <property type="match status" value="1"/>
</dbReference>
<dbReference type="GO" id="GO:0008544">
    <property type="term" value="P:epidermis development"/>
    <property type="evidence" value="ECO:0007669"/>
    <property type="project" value="TreeGrafter"/>
</dbReference>
<keyword evidence="2 9" id="KW-0812">Transmembrane</keyword>
<dbReference type="Pfam" id="PF00057">
    <property type="entry name" value="Ldl_recept_a"/>
    <property type="match status" value="1"/>
</dbReference>
<sequence length="509" mass="56699">MDSWRFLFVALVFIFGVHGGKTQSSTEDKLTSAQGQCVQTFRPGREDFVLDTEEAIEDGAVFLSNPSVANRDACIATCCRDPKCNLALIEDGHEKGSNSSCFLFNCLYKQKYVCRFIQKKGFTNYLLDSVYELYMNGRKSDEKDNPPVANAGGDVVVQPNEEVLLNGIESWDDRNIISYKWSLISGNESVHIEKTDLPDQVKVSRLVPGVYKFKLTVTDSGHHSDSAEVTVLVLTSEQSERHCLAPKKVGPCRGSFPRWHYNAASSKCEEFIYGGCKENNNNYLSEQECLNACKNTTGNDHHIALRYVFVCDTVCTLCGEDKFKCSNGCCVKKELECDNQKQCTDGSDEENCEQLNNGLTRLLRIEVNKKAHCTDPPVVGPCRARFTRWYYDPLNKKCHSFTYGGCDGNKNNFETSDKCMDNCSGVSENDVFATGLFVREEREELGESQSASVALAVVLVVAILAVLAVLGYFFLKNKRKSHQPVATSSPPVVYSDDDQLVYNSTTAKA</sequence>
<dbReference type="SUPFAM" id="SSF49299">
    <property type="entry name" value="PKD domain"/>
    <property type="match status" value="1"/>
</dbReference>
<reference evidence="13" key="2">
    <citation type="submission" date="2025-09" db="UniProtKB">
        <authorList>
            <consortium name="Ensembl"/>
        </authorList>
    </citation>
    <scope>IDENTIFICATION</scope>
</reference>
<name>A0A8C1LNI1_CYPCA</name>
<dbReference type="PANTHER" id="PTHR46750">
    <property type="entry name" value="KUNITZ-TYPE PROTEASE INHIBITOR 1"/>
    <property type="match status" value="1"/>
</dbReference>
<evidence type="ECO:0000256" key="9">
    <source>
        <dbReference type="SAM" id="Phobius"/>
    </source>
</evidence>
<organism evidence="13 14">
    <name type="scientific">Cyprinus carpio</name>
    <name type="common">Common carp</name>
    <dbReference type="NCBI Taxonomy" id="7962"/>
    <lineage>
        <taxon>Eukaryota</taxon>
        <taxon>Metazoa</taxon>
        <taxon>Chordata</taxon>
        <taxon>Craniata</taxon>
        <taxon>Vertebrata</taxon>
        <taxon>Euteleostomi</taxon>
        <taxon>Actinopterygii</taxon>
        <taxon>Neopterygii</taxon>
        <taxon>Teleostei</taxon>
        <taxon>Ostariophysi</taxon>
        <taxon>Cypriniformes</taxon>
        <taxon>Cyprinidae</taxon>
        <taxon>Cyprininae</taxon>
        <taxon>Cyprinus</taxon>
    </lineage>
</organism>
<dbReference type="PROSITE" id="PS00280">
    <property type="entry name" value="BPTI_KUNITZ_1"/>
    <property type="match status" value="2"/>
</dbReference>
<feature type="disulfide bond" evidence="8">
    <location>
        <begin position="325"/>
        <end position="343"/>
    </location>
</feature>
<keyword evidence="6 8" id="KW-1015">Disulfide bond</keyword>
<dbReference type="SUPFAM" id="SSF57424">
    <property type="entry name" value="LDL receptor-like module"/>
    <property type="match status" value="1"/>
</dbReference>
<dbReference type="InterPro" id="IPR011106">
    <property type="entry name" value="MANSC_N"/>
</dbReference>
<protein>
    <submittedName>
        <fullName evidence="13">Serine peptidase inhibitor, Kunitz type 1 b</fullName>
    </submittedName>
</protein>
<dbReference type="CDD" id="cd22623">
    <property type="entry name" value="Kunitz_HAI1_1-like"/>
    <property type="match status" value="1"/>
</dbReference>
<dbReference type="CDD" id="cd00112">
    <property type="entry name" value="LDLa"/>
    <property type="match status" value="1"/>
</dbReference>
<dbReference type="FunFam" id="2.60.40.10:FF:000061">
    <property type="entry name" value="Dyslexia-associated protein KIAA0319 homolog"/>
    <property type="match status" value="1"/>
</dbReference>
<dbReference type="InterPro" id="IPR002223">
    <property type="entry name" value="Kunitz_BPTI"/>
</dbReference>
<dbReference type="SMART" id="SM00192">
    <property type="entry name" value="LDLa"/>
    <property type="match status" value="1"/>
</dbReference>
<evidence type="ECO:0000259" key="11">
    <source>
        <dbReference type="PROSITE" id="PS50279"/>
    </source>
</evidence>
<dbReference type="GO" id="GO:0004867">
    <property type="term" value="F:serine-type endopeptidase inhibitor activity"/>
    <property type="evidence" value="ECO:0007669"/>
    <property type="project" value="InterPro"/>
</dbReference>
<feature type="signal peptide" evidence="10">
    <location>
        <begin position="1"/>
        <end position="19"/>
    </location>
</feature>
<keyword evidence="3 10" id="KW-0732">Signal</keyword>
<evidence type="ECO:0000256" key="8">
    <source>
        <dbReference type="PROSITE-ProRule" id="PRU00124"/>
    </source>
</evidence>
<feature type="domain" description="BPTI/Kunitz inhibitor" evidence="11">
    <location>
        <begin position="373"/>
        <end position="423"/>
    </location>
</feature>
<dbReference type="InterPro" id="IPR013980">
    <property type="entry name" value="MANSC_dom"/>
</dbReference>
<dbReference type="GO" id="GO:0030198">
    <property type="term" value="P:extracellular matrix organization"/>
    <property type="evidence" value="ECO:0007669"/>
    <property type="project" value="TreeGrafter"/>
</dbReference>
<dbReference type="InterPro" id="IPR023415">
    <property type="entry name" value="LDLR_class-A_CS"/>
</dbReference>
<evidence type="ECO:0000256" key="5">
    <source>
        <dbReference type="ARBA" id="ARBA00023136"/>
    </source>
</evidence>
<dbReference type="SUPFAM" id="SSF57362">
    <property type="entry name" value="BPTI-like"/>
    <property type="match status" value="2"/>
</dbReference>
<dbReference type="FunFam" id="4.10.410.10:FF:000006">
    <property type="entry name" value="Serine peptidase inhibitor, Kunitz type 1"/>
    <property type="match status" value="2"/>
</dbReference>
<evidence type="ECO:0000256" key="6">
    <source>
        <dbReference type="ARBA" id="ARBA00023157"/>
    </source>
</evidence>
<evidence type="ECO:0000313" key="14">
    <source>
        <dbReference type="Proteomes" id="UP000694427"/>
    </source>
</evidence>
<feature type="disulfide bond" evidence="8">
    <location>
        <begin position="337"/>
        <end position="352"/>
    </location>
</feature>
<keyword evidence="7" id="KW-0325">Glycoprotein</keyword>
<dbReference type="InterPro" id="IPR013783">
    <property type="entry name" value="Ig-like_fold"/>
</dbReference>
<dbReference type="Gene3D" id="4.10.410.10">
    <property type="entry name" value="Pancreatic trypsin inhibitor Kunitz domain"/>
    <property type="match status" value="2"/>
</dbReference>
<dbReference type="Pfam" id="PF07502">
    <property type="entry name" value="MANEC"/>
    <property type="match status" value="1"/>
</dbReference>
<dbReference type="InterPro" id="IPR036055">
    <property type="entry name" value="LDL_receptor-like_sf"/>
</dbReference>
<reference evidence="13" key="1">
    <citation type="submission" date="2025-08" db="UniProtKB">
        <authorList>
            <consortium name="Ensembl"/>
        </authorList>
    </citation>
    <scope>IDENTIFICATION</scope>
</reference>
<evidence type="ECO:0000256" key="4">
    <source>
        <dbReference type="ARBA" id="ARBA00022989"/>
    </source>
</evidence>
<keyword evidence="5 9" id="KW-0472">Membrane</keyword>
<dbReference type="InterPro" id="IPR020901">
    <property type="entry name" value="Prtase_inh_Kunz-CS"/>
</dbReference>
<feature type="chain" id="PRO_5034058950" evidence="10">
    <location>
        <begin position="20"/>
        <end position="509"/>
    </location>
</feature>
<evidence type="ECO:0000313" key="13">
    <source>
        <dbReference type="Ensembl" id="ENSCCRP00010064351.1"/>
    </source>
</evidence>
<keyword evidence="14" id="KW-1185">Reference proteome</keyword>
<evidence type="ECO:0000259" key="12">
    <source>
        <dbReference type="PROSITE" id="PS50986"/>
    </source>
</evidence>
<comment type="subcellular location">
    <subcellularLocation>
        <location evidence="1">Membrane</location>
    </subcellularLocation>
</comment>
<dbReference type="SMART" id="SM00765">
    <property type="entry name" value="MANEC"/>
    <property type="match status" value="1"/>
</dbReference>
<dbReference type="SMART" id="SM00131">
    <property type="entry name" value="KU"/>
    <property type="match status" value="2"/>
</dbReference>
<feature type="disulfide bond" evidence="8">
    <location>
        <begin position="318"/>
        <end position="330"/>
    </location>
</feature>
<dbReference type="CDD" id="cd22624">
    <property type="entry name" value="Kunitz_HAI1_2-like"/>
    <property type="match status" value="1"/>
</dbReference>
<feature type="domain" description="BPTI/Kunitz inhibitor" evidence="11">
    <location>
        <begin position="243"/>
        <end position="293"/>
    </location>
</feature>
<dbReference type="GO" id="GO:0060429">
    <property type="term" value="P:epithelium development"/>
    <property type="evidence" value="ECO:0007669"/>
    <property type="project" value="TreeGrafter"/>
</dbReference>
<dbReference type="PANTHER" id="PTHR46750:SF1">
    <property type="entry name" value="KUNITZ-TYPE PROTEASE INHIBITOR 1"/>
    <property type="match status" value="1"/>
</dbReference>
<dbReference type="InterPro" id="IPR002172">
    <property type="entry name" value="LDrepeatLR_classA_rpt"/>
</dbReference>
<feature type="domain" description="MANSC" evidence="12">
    <location>
        <begin position="44"/>
        <end position="125"/>
    </location>
</feature>
<dbReference type="Proteomes" id="UP000694427">
    <property type="component" value="Unplaced"/>
</dbReference>
<dbReference type="PROSITE" id="PS01209">
    <property type="entry name" value="LDLRA_1"/>
    <property type="match status" value="1"/>
</dbReference>